<feature type="region of interest" description="Disordered" evidence="2">
    <location>
        <begin position="113"/>
        <end position="201"/>
    </location>
</feature>
<dbReference type="PANTHER" id="PTHR32470:SF2">
    <property type="entry name" value="NADH DEHYDROGENASE [UBIQUINONE] 1 ALPHA SUBCOMPLEX ASSEMBLY FACTOR 2"/>
    <property type="match status" value="1"/>
</dbReference>
<feature type="compositionally biased region" description="Basic and acidic residues" evidence="2">
    <location>
        <begin position="160"/>
        <end position="178"/>
    </location>
</feature>
<dbReference type="InterPro" id="IPR052618">
    <property type="entry name" value="ComplexI_NDUFA12"/>
</dbReference>
<dbReference type="OMA" id="TAQWHQW"/>
<reference evidence="3 4" key="1">
    <citation type="journal article" date="2014" name="Genome Announc.">
        <title>Draft genome sequence of the pathogenic fungus Scedosporium apiospermum.</title>
        <authorList>
            <person name="Vandeputte P."/>
            <person name="Ghamrawi S."/>
            <person name="Rechenmann M."/>
            <person name="Iltis A."/>
            <person name="Giraud S."/>
            <person name="Fleury M."/>
            <person name="Thornton C."/>
            <person name="Delhaes L."/>
            <person name="Meyer W."/>
            <person name="Papon N."/>
            <person name="Bouchara J.P."/>
        </authorList>
    </citation>
    <scope>NUCLEOTIDE SEQUENCE [LARGE SCALE GENOMIC DNA]</scope>
    <source>
        <strain evidence="3 4">IHEM 14462</strain>
    </source>
</reference>
<organism evidence="3 4">
    <name type="scientific">Pseudallescheria apiosperma</name>
    <name type="common">Scedosporium apiospermum</name>
    <dbReference type="NCBI Taxonomy" id="563466"/>
    <lineage>
        <taxon>Eukaryota</taxon>
        <taxon>Fungi</taxon>
        <taxon>Dikarya</taxon>
        <taxon>Ascomycota</taxon>
        <taxon>Pezizomycotina</taxon>
        <taxon>Sordariomycetes</taxon>
        <taxon>Hypocreomycetidae</taxon>
        <taxon>Microascales</taxon>
        <taxon>Microascaceae</taxon>
        <taxon>Scedosporium</taxon>
    </lineage>
</organism>
<gene>
    <name evidence="3" type="ORF">SAPIO_CDS7751</name>
</gene>
<dbReference type="Pfam" id="PF05071">
    <property type="entry name" value="NDUFA12"/>
    <property type="match status" value="1"/>
</dbReference>
<dbReference type="RefSeq" id="XP_016641377.1">
    <property type="nucleotide sequence ID" value="XM_016789550.1"/>
</dbReference>
<dbReference type="PANTHER" id="PTHR32470">
    <property type="entry name" value="ADH DEHYDROGENASE [UBIQUINONE] 1 ALPHA SUBCOMPLEX ASSEMBLY FACTOR 2"/>
    <property type="match status" value="1"/>
</dbReference>
<protein>
    <submittedName>
        <fullName evidence="3">Uncharacterized protein</fullName>
    </submittedName>
</protein>
<proteinExistence type="inferred from homology"/>
<keyword evidence="4" id="KW-1185">Reference proteome</keyword>
<dbReference type="InterPro" id="IPR007763">
    <property type="entry name" value="NDUFA12"/>
</dbReference>
<sequence length="201" mass="22809">MSAKPVSSVLQAWYKWKSLRLPWRRRVLVGFDLKGNTYWEFRIPGTSPSSRWRRIVHYPRSTHYSEVKVPPEWHQWLRYMRPDPPSIGEQKAEVARQERIKILAAQADARWEAKPKVMQDTGSSSGARLPIGPAVPSVEGKSSPGEAVDTGATTTQSVERPARKEAEESVESKADPWARARARGPSEDWQPEAWTPPSAKR</sequence>
<evidence type="ECO:0000313" key="3">
    <source>
        <dbReference type="EMBL" id="KEZ41578.1"/>
    </source>
</evidence>
<dbReference type="VEuPathDB" id="FungiDB:SAPIO_CDS7751"/>
<name>A0A084G2L6_PSEDA</name>
<dbReference type="GO" id="GO:0005739">
    <property type="term" value="C:mitochondrion"/>
    <property type="evidence" value="ECO:0007669"/>
    <property type="project" value="TreeGrafter"/>
</dbReference>
<dbReference type="Proteomes" id="UP000028545">
    <property type="component" value="Unassembled WGS sequence"/>
</dbReference>
<dbReference type="KEGG" id="sapo:SAPIO_CDS7751"/>
<evidence type="ECO:0000256" key="2">
    <source>
        <dbReference type="SAM" id="MobiDB-lite"/>
    </source>
</evidence>
<dbReference type="OrthoDB" id="10255576at2759"/>
<dbReference type="EMBL" id="JOWA01000110">
    <property type="protein sequence ID" value="KEZ41578.1"/>
    <property type="molecule type" value="Genomic_DNA"/>
</dbReference>
<dbReference type="GeneID" id="27726823"/>
<dbReference type="GO" id="GO:0045271">
    <property type="term" value="C:respiratory chain complex I"/>
    <property type="evidence" value="ECO:0007669"/>
    <property type="project" value="InterPro"/>
</dbReference>
<comment type="similarity">
    <text evidence="1">Belongs to the complex I NDUFA12 subunit family.</text>
</comment>
<evidence type="ECO:0000256" key="1">
    <source>
        <dbReference type="ARBA" id="ARBA00007355"/>
    </source>
</evidence>
<dbReference type="HOGENOM" id="CLU_067876_0_0_1"/>
<accession>A0A084G2L6</accession>
<evidence type="ECO:0000313" key="4">
    <source>
        <dbReference type="Proteomes" id="UP000028545"/>
    </source>
</evidence>
<comment type="caution">
    <text evidence="3">The sequence shown here is derived from an EMBL/GenBank/DDBJ whole genome shotgun (WGS) entry which is preliminary data.</text>
</comment>
<dbReference type="GO" id="GO:0032981">
    <property type="term" value="P:mitochondrial respiratory chain complex I assembly"/>
    <property type="evidence" value="ECO:0007669"/>
    <property type="project" value="TreeGrafter"/>
</dbReference>
<dbReference type="AlphaFoldDB" id="A0A084G2L6"/>